<evidence type="ECO:0000313" key="4">
    <source>
        <dbReference type="EMBL" id="SVA38693.1"/>
    </source>
</evidence>
<dbReference type="Gene3D" id="3.40.50.720">
    <property type="entry name" value="NAD(P)-binding Rossmann-like Domain"/>
    <property type="match status" value="1"/>
</dbReference>
<dbReference type="GO" id="GO:0016651">
    <property type="term" value="F:oxidoreductase activity, acting on NAD(P)H"/>
    <property type="evidence" value="ECO:0007669"/>
    <property type="project" value="TreeGrafter"/>
</dbReference>
<evidence type="ECO:0000256" key="2">
    <source>
        <dbReference type="ARBA" id="ARBA00023002"/>
    </source>
</evidence>
<dbReference type="AlphaFoldDB" id="A0A381VGY4"/>
<reference evidence="4" key="1">
    <citation type="submission" date="2018-05" db="EMBL/GenBank/DDBJ databases">
        <authorList>
            <person name="Lanie J.A."/>
            <person name="Ng W.-L."/>
            <person name="Kazmierczak K.M."/>
            <person name="Andrzejewski T.M."/>
            <person name="Davidsen T.M."/>
            <person name="Wayne K.J."/>
            <person name="Tettelin H."/>
            <person name="Glass J.I."/>
            <person name="Rusch D."/>
            <person name="Podicherti R."/>
            <person name="Tsui H.-C.T."/>
            <person name="Winkler M.E."/>
        </authorList>
    </citation>
    <scope>NUCLEOTIDE SEQUENCE</scope>
</reference>
<organism evidence="4">
    <name type="scientific">marine metagenome</name>
    <dbReference type="NCBI Taxonomy" id="408172"/>
    <lineage>
        <taxon>unclassified sequences</taxon>
        <taxon>metagenomes</taxon>
        <taxon>ecological metagenomes</taxon>
    </lineage>
</organism>
<dbReference type="Gene3D" id="3.90.180.10">
    <property type="entry name" value="Medium-chain alcohol dehydrogenases, catalytic domain"/>
    <property type="match status" value="1"/>
</dbReference>
<evidence type="ECO:0000256" key="1">
    <source>
        <dbReference type="ARBA" id="ARBA00022857"/>
    </source>
</evidence>
<feature type="domain" description="Enoyl reductase (ER)" evidence="3">
    <location>
        <begin position="3"/>
        <end position="324"/>
    </location>
</feature>
<name>A0A381VGY4_9ZZZZ</name>
<sequence length="328" mass="33471">VVGPDGPSRSTVPLHEVRPGHLEIETVAGGLNRGDVYALAGAYRVGRSLSEPDRSSRPTVAGGEVSGRVTAVGKGVDGWKVGDRAMAFTYSAFRRRLVVSAGRVLPVPDSLDLTTAAAVPINFVTVHDALVTAGRLSAGETVLVNGASSGIGVATLLLAPHLGAGSVLAVSRSTDKLARLTDLGLAPTAGIVGPSDGFTDEVLAVAPDGVDVTIDVVGAGTLRASVDTAALGGRIVSVGRVGGVIDKVNLDELARKRLTLVGTTFRTRSQEEAATVIQSAGRDVLPLLADGTVVPIVDRVLPADDLTGAAEAMTADTHVGKIVLEFSW</sequence>
<dbReference type="GO" id="GO:0070402">
    <property type="term" value="F:NADPH binding"/>
    <property type="evidence" value="ECO:0007669"/>
    <property type="project" value="TreeGrafter"/>
</dbReference>
<dbReference type="SUPFAM" id="SSF51735">
    <property type="entry name" value="NAD(P)-binding Rossmann-fold domains"/>
    <property type="match status" value="1"/>
</dbReference>
<dbReference type="InterPro" id="IPR011032">
    <property type="entry name" value="GroES-like_sf"/>
</dbReference>
<keyword evidence="1" id="KW-0521">NADP</keyword>
<dbReference type="InterPro" id="IPR020843">
    <property type="entry name" value="ER"/>
</dbReference>
<dbReference type="PANTHER" id="PTHR48106">
    <property type="entry name" value="QUINONE OXIDOREDUCTASE PIG3-RELATED"/>
    <property type="match status" value="1"/>
</dbReference>
<dbReference type="SUPFAM" id="SSF50129">
    <property type="entry name" value="GroES-like"/>
    <property type="match status" value="1"/>
</dbReference>
<dbReference type="InterPro" id="IPR013149">
    <property type="entry name" value="ADH-like_C"/>
</dbReference>
<gene>
    <name evidence="4" type="ORF">METZ01_LOCUS91547</name>
</gene>
<dbReference type="Pfam" id="PF00107">
    <property type="entry name" value="ADH_zinc_N"/>
    <property type="match status" value="1"/>
</dbReference>
<dbReference type="Pfam" id="PF08240">
    <property type="entry name" value="ADH_N"/>
    <property type="match status" value="1"/>
</dbReference>
<dbReference type="SMART" id="SM00829">
    <property type="entry name" value="PKS_ER"/>
    <property type="match status" value="1"/>
</dbReference>
<evidence type="ECO:0000259" key="3">
    <source>
        <dbReference type="SMART" id="SM00829"/>
    </source>
</evidence>
<feature type="non-terminal residue" evidence="4">
    <location>
        <position position="1"/>
    </location>
</feature>
<dbReference type="InterPro" id="IPR036291">
    <property type="entry name" value="NAD(P)-bd_dom_sf"/>
</dbReference>
<protein>
    <recommendedName>
        <fullName evidence="3">Enoyl reductase (ER) domain-containing protein</fullName>
    </recommendedName>
</protein>
<accession>A0A381VGY4</accession>
<dbReference type="PANTHER" id="PTHR48106:SF18">
    <property type="entry name" value="QUINONE OXIDOREDUCTASE PIG3"/>
    <property type="match status" value="1"/>
</dbReference>
<dbReference type="InterPro" id="IPR013154">
    <property type="entry name" value="ADH-like_N"/>
</dbReference>
<dbReference type="EMBL" id="UINC01008604">
    <property type="protein sequence ID" value="SVA38693.1"/>
    <property type="molecule type" value="Genomic_DNA"/>
</dbReference>
<keyword evidence="2" id="KW-0560">Oxidoreductase</keyword>
<proteinExistence type="predicted"/>